<gene>
    <name evidence="8" type="ORF">SAMN03080615_03436</name>
</gene>
<dbReference type="AlphaFoldDB" id="A0A1H9KCD3"/>
<dbReference type="GO" id="GO:0005886">
    <property type="term" value="C:plasma membrane"/>
    <property type="evidence" value="ECO:0007669"/>
    <property type="project" value="UniProtKB-SubCell"/>
</dbReference>
<feature type="transmembrane region" description="Helical" evidence="7">
    <location>
        <begin position="108"/>
        <end position="127"/>
    </location>
</feature>
<evidence type="ECO:0000256" key="3">
    <source>
        <dbReference type="ARBA" id="ARBA00022475"/>
    </source>
</evidence>
<protein>
    <submittedName>
        <fullName evidence="8">Uncharacterized membrane protein</fullName>
    </submittedName>
</protein>
<keyword evidence="2" id="KW-0813">Transport</keyword>
<evidence type="ECO:0000256" key="1">
    <source>
        <dbReference type="ARBA" id="ARBA00004651"/>
    </source>
</evidence>
<keyword evidence="9" id="KW-1185">Reference proteome</keyword>
<dbReference type="InterPro" id="IPR002751">
    <property type="entry name" value="CbiM/NikMN"/>
</dbReference>
<keyword evidence="4 7" id="KW-0812">Transmembrane</keyword>
<reference evidence="9" key="1">
    <citation type="submission" date="2016-10" db="EMBL/GenBank/DDBJ databases">
        <authorList>
            <person name="Varghese N."/>
            <person name="Submissions S."/>
        </authorList>
    </citation>
    <scope>NUCLEOTIDE SEQUENCE [LARGE SCALE GENOMIC DNA]</scope>
    <source>
        <strain evidence="9">DSM 18887</strain>
    </source>
</reference>
<evidence type="ECO:0000256" key="7">
    <source>
        <dbReference type="SAM" id="Phobius"/>
    </source>
</evidence>
<feature type="transmembrane region" description="Helical" evidence="7">
    <location>
        <begin position="139"/>
        <end position="168"/>
    </location>
</feature>
<organism evidence="8 9">
    <name type="scientific">Amphritea atlantica</name>
    <dbReference type="NCBI Taxonomy" id="355243"/>
    <lineage>
        <taxon>Bacteria</taxon>
        <taxon>Pseudomonadati</taxon>
        <taxon>Pseudomonadota</taxon>
        <taxon>Gammaproteobacteria</taxon>
        <taxon>Oceanospirillales</taxon>
        <taxon>Oceanospirillaceae</taxon>
        <taxon>Amphritea</taxon>
    </lineage>
</organism>
<keyword evidence="6 7" id="KW-0472">Membrane</keyword>
<dbReference type="Proteomes" id="UP000198749">
    <property type="component" value="Unassembled WGS sequence"/>
</dbReference>
<dbReference type="Gene3D" id="1.10.1760.20">
    <property type="match status" value="1"/>
</dbReference>
<dbReference type="STRING" id="355243.SAMN03080615_03436"/>
<evidence type="ECO:0000313" key="9">
    <source>
        <dbReference type="Proteomes" id="UP000198749"/>
    </source>
</evidence>
<evidence type="ECO:0000256" key="5">
    <source>
        <dbReference type="ARBA" id="ARBA00022989"/>
    </source>
</evidence>
<proteinExistence type="predicted"/>
<comment type="subcellular location">
    <subcellularLocation>
        <location evidence="1">Cell membrane</location>
        <topology evidence="1">Multi-pass membrane protein</topology>
    </subcellularLocation>
</comment>
<dbReference type="RefSeq" id="WP_091360660.1">
    <property type="nucleotide sequence ID" value="NZ_AP025284.1"/>
</dbReference>
<evidence type="ECO:0000256" key="6">
    <source>
        <dbReference type="ARBA" id="ARBA00023136"/>
    </source>
</evidence>
<dbReference type="Pfam" id="PF01891">
    <property type="entry name" value="CbiM"/>
    <property type="match status" value="1"/>
</dbReference>
<feature type="transmembrane region" description="Helical" evidence="7">
    <location>
        <begin position="71"/>
        <end position="96"/>
    </location>
</feature>
<evidence type="ECO:0000256" key="4">
    <source>
        <dbReference type="ARBA" id="ARBA00022692"/>
    </source>
</evidence>
<feature type="transmembrane region" description="Helical" evidence="7">
    <location>
        <begin position="7"/>
        <end position="29"/>
    </location>
</feature>
<evidence type="ECO:0000313" key="8">
    <source>
        <dbReference type="EMBL" id="SEQ96545.1"/>
    </source>
</evidence>
<accession>A0A1H9KCD3</accession>
<keyword evidence="5 7" id="KW-1133">Transmembrane helix</keyword>
<dbReference type="OrthoDB" id="5297929at2"/>
<dbReference type="GO" id="GO:0000041">
    <property type="term" value="P:transition metal ion transport"/>
    <property type="evidence" value="ECO:0007669"/>
    <property type="project" value="InterPro"/>
</dbReference>
<dbReference type="EMBL" id="FOGB01000012">
    <property type="protein sequence ID" value="SEQ96545.1"/>
    <property type="molecule type" value="Genomic_DNA"/>
</dbReference>
<name>A0A1H9KCD3_9GAMM</name>
<feature type="transmembrane region" description="Helical" evidence="7">
    <location>
        <begin position="41"/>
        <end position="59"/>
    </location>
</feature>
<sequence length="222" mass="24703">MNLTTDLITGFWFWFAQAGYFLLLGLAIWSAPWSTLVSNRQLQHLFLGTTVGLMILWQMRAGISPGLGIHFLGVTVLTLMFGWDLAILSASLALLGTTLIGREGWDGFAVNGLCTVVIPSLVSYYILRQVEARLPPNFFVYLFLCAFLGAGAATLVGGLSMGFLLWISDVYSSDKIYSEYIQILPLIVFPEGLLNGIIMTGMMVFYPDWIRTFDAKKYIDDQ</sequence>
<keyword evidence="3" id="KW-1003">Cell membrane</keyword>
<feature type="transmembrane region" description="Helical" evidence="7">
    <location>
        <begin position="180"/>
        <end position="206"/>
    </location>
</feature>
<evidence type="ECO:0000256" key="2">
    <source>
        <dbReference type="ARBA" id="ARBA00022448"/>
    </source>
</evidence>